<evidence type="ECO:0000313" key="2">
    <source>
        <dbReference type="Ensembl" id="ENSGMOP00000050082.1"/>
    </source>
</evidence>
<feature type="domain" description="Reverse transcriptase" evidence="1">
    <location>
        <begin position="396"/>
        <end position="669"/>
    </location>
</feature>
<dbReference type="Ensembl" id="ENSGMOT00000059687.1">
    <property type="protein sequence ID" value="ENSGMOP00000050082.1"/>
    <property type="gene ID" value="ENSGMOG00000034790.1"/>
</dbReference>
<dbReference type="Pfam" id="PF00078">
    <property type="entry name" value="RVT_1"/>
    <property type="match status" value="1"/>
</dbReference>
<dbReference type="InterPro" id="IPR036691">
    <property type="entry name" value="Endo/exonu/phosph_ase_sf"/>
</dbReference>
<evidence type="ECO:0000313" key="3">
    <source>
        <dbReference type="Proteomes" id="UP000694546"/>
    </source>
</evidence>
<proteinExistence type="predicted"/>
<reference evidence="2" key="2">
    <citation type="submission" date="2025-09" db="UniProtKB">
        <authorList>
            <consortium name="Ensembl"/>
        </authorList>
    </citation>
    <scope>IDENTIFICATION</scope>
</reference>
<sequence length="1194" mass="135021">MECFFSFFNIYAPCVGQERCVFFKALSDALKSCPPDNVLILSGDFNSTLDHTLDRNHDEPHPQSANELRALIAYHGLVDVWREEFPGSRQYTWLKTNRNMLSGARLDRIYVRKQDRGRFFKTSITPMGLSDHHYVTVSIVTTLHRPKSPYWRFNSRLLQDQGFVSSFTFFWETWRVEKARCKSLTQWWDLGKVQIRLFCQQFTANSTRAVKIKLEALEQEILFITAKASGRDMAGFETYLNQNKLQLRSLLEDRGEGALVRARYLLYADMDGPTKFFFGLEKRTSKTENMQCLKLPGGRETTDSADIRSLALDFYEDLFRAEDCDVSAVDELLQGLPRLGDEEALSLEHPLSYSELTQAVQQQNSGRSPGLDGLSGEFYKAFWSLLGPDLHTVLQESVEQGNLPLSCRRAVLSLLPKKGDLGYLKNWRPVSLLCVDTKIFSRALTNRLKAVVGSVVHRDQTYCIPNRSIFDNLFLVRDIITTAAYHKLNLGLLSLDQEKAFDRVDHGFLFRTLEAFGFGPVFIGLIKLLYKDIYSILKINGSLTRPFSVSRGIRQGCGLSGLLYAISIEPLLVMLRARLGTIAAPGIPQAPTVSLTAYADDVTVILQSQEDVQVLSQALQTYQRAASAKVNWEKCSSLLIGDWQDSTPPVLPQRCAWNLEGFKFLGVYLGTVGYMSKNWEGMEEKITGRLQRWRWILPQLSYRGRVLVVNNLAASMLWHKAFVLDPPVSLLCSLQKAFVNFFWDGYHWLAPGVLCLPVAEGGQGLIHLASKVASMRLQTAQCLLYAQDSVLWVSFARSVLHGIGAFSLDRHFFLMANIQWIQGFHLPFFFKSVLEAWNILTVSRTPDQNYGTEEPLFFNPLMPTQERVGDSLISAFMGAGITKLGDLLDHENGRWKLALEVSAQTGLRSLRLVADLLGRLRVSLPNSLSAAANSVVAGTPEQLAFPDLRISPRYASRGGGHLLSFNALTDLSLASVDRKSLYNICSKSLFFNQLVSRPDTKWREHGQFPPDFSPTWRLLYKPPISKRVGDLQWRVLHLAIPTNRFVSRFNHDVMPTCPFCPAPDTVFHFFTECSRLLPLFSLLQTLLGKLGFLFNHNLFVSSVRYTKGRKGECTLANFLFGQAKLAIYKTHKTEMEEGNGKDLVGVFKTMVRTRVAADFAYLRITDELLFFNQRWCIGGAICSVDSTDGISFRF</sequence>
<organism evidence="2 3">
    <name type="scientific">Gadus morhua</name>
    <name type="common">Atlantic cod</name>
    <dbReference type="NCBI Taxonomy" id="8049"/>
    <lineage>
        <taxon>Eukaryota</taxon>
        <taxon>Metazoa</taxon>
        <taxon>Chordata</taxon>
        <taxon>Craniata</taxon>
        <taxon>Vertebrata</taxon>
        <taxon>Euteleostomi</taxon>
        <taxon>Actinopterygii</taxon>
        <taxon>Neopterygii</taxon>
        <taxon>Teleostei</taxon>
        <taxon>Neoteleostei</taxon>
        <taxon>Acanthomorphata</taxon>
        <taxon>Zeiogadaria</taxon>
        <taxon>Gadariae</taxon>
        <taxon>Gadiformes</taxon>
        <taxon>Gadoidei</taxon>
        <taxon>Gadidae</taxon>
        <taxon>Gadus</taxon>
    </lineage>
</organism>
<dbReference type="InterPro" id="IPR000477">
    <property type="entry name" value="RT_dom"/>
</dbReference>
<keyword evidence="3" id="KW-1185">Reference proteome</keyword>
<dbReference type="AlphaFoldDB" id="A0A8C5BSH9"/>
<dbReference type="PANTHER" id="PTHR19446">
    <property type="entry name" value="REVERSE TRANSCRIPTASES"/>
    <property type="match status" value="1"/>
</dbReference>
<dbReference type="InterPro" id="IPR043502">
    <property type="entry name" value="DNA/RNA_pol_sf"/>
</dbReference>
<dbReference type="PROSITE" id="PS50878">
    <property type="entry name" value="RT_POL"/>
    <property type="match status" value="1"/>
</dbReference>
<accession>A0A8C5BSH9</accession>
<dbReference type="OMA" id="NVESKEW"/>
<reference evidence="2" key="1">
    <citation type="submission" date="2025-08" db="UniProtKB">
        <authorList>
            <consortium name="Ensembl"/>
        </authorList>
    </citation>
    <scope>IDENTIFICATION</scope>
</reference>
<dbReference type="SUPFAM" id="SSF56672">
    <property type="entry name" value="DNA/RNA polymerases"/>
    <property type="match status" value="1"/>
</dbReference>
<name>A0A8C5BSH9_GADMO</name>
<dbReference type="CDD" id="cd09076">
    <property type="entry name" value="L1-EN"/>
    <property type="match status" value="1"/>
</dbReference>
<dbReference type="Proteomes" id="UP000694546">
    <property type="component" value="Chromosome 4"/>
</dbReference>
<dbReference type="GeneTree" id="ENSGT00940000163630"/>
<protein>
    <recommendedName>
        <fullName evidence="1">Reverse transcriptase domain-containing protein</fullName>
    </recommendedName>
</protein>
<dbReference type="Gene3D" id="3.60.10.10">
    <property type="entry name" value="Endonuclease/exonuclease/phosphatase"/>
    <property type="match status" value="1"/>
</dbReference>
<evidence type="ECO:0000259" key="1">
    <source>
        <dbReference type="PROSITE" id="PS50878"/>
    </source>
</evidence>
<dbReference type="SUPFAM" id="SSF56219">
    <property type="entry name" value="DNase I-like"/>
    <property type="match status" value="1"/>
</dbReference>
<dbReference type="CDD" id="cd01650">
    <property type="entry name" value="RT_nLTR_like"/>
    <property type="match status" value="1"/>
</dbReference>